<sequence length="98" mass="10334">MTTKNILVVCGTSVATSTVVKEALKEKLPERGLDIGTIAKAKATEAPGKVSSGNFDLIVTTTQLNEDKFDIPVIHTTAFMTGIGQDEVLDDIAAALED</sequence>
<dbReference type="RefSeq" id="WP_089776734.1">
    <property type="nucleotide sequence ID" value="NZ_CABLRR010000001.1"/>
</dbReference>
<reference evidence="4" key="1">
    <citation type="submission" date="2015-03" db="EMBL/GenBank/DDBJ databases">
        <authorList>
            <person name="Urmite Genomes"/>
        </authorList>
    </citation>
    <scope>NUCLEOTIDE SEQUENCE [LARGE SCALE GENOMIC DNA]</scope>
    <source>
        <strain evidence="4">Arc-Hr</strain>
    </source>
</reference>
<dbReference type="AlphaFoldDB" id="A0A0D6JL85"/>
<dbReference type="SUPFAM" id="SSF52794">
    <property type="entry name" value="PTS system IIB component-like"/>
    <property type="match status" value="1"/>
</dbReference>
<dbReference type="CDD" id="cd05566">
    <property type="entry name" value="PTS_IIB_galactitol"/>
    <property type="match status" value="1"/>
</dbReference>
<keyword evidence="4" id="KW-1185">Reference proteome</keyword>
<keyword evidence="1" id="KW-0808">Transferase</keyword>
<dbReference type="OrthoDB" id="287572at2157"/>
<evidence type="ECO:0000313" key="3">
    <source>
        <dbReference type="EMBL" id="CQR48677.1"/>
    </source>
</evidence>
<dbReference type="GO" id="GO:0009401">
    <property type="term" value="P:phosphoenolpyruvate-dependent sugar phosphotransferase system"/>
    <property type="evidence" value="ECO:0007669"/>
    <property type="project" value="InterPro"/>
</dbReference>
<gene>
    <name evidence="3" type="ORF">BN996_00124</name>
</gene>
<dbReference type="Proteomes" id="UP000198902">
    <property type="component" value="Unassembled WGS sequence"/>
</dbReference>
<name>A0A0D6JL85_9EURY</name>
<dbReference type="Pfam" id="PF02302">
    <property type="entry name" value="PTS_IIB"/>
    <property type="match status" value="1"/>
</dbReference>
<dbReference type="InterPro" id="IPR003501">
    <property type="entry name" value="PTS_EIIB_2/3"/>
</dbReference>
<evidence type="ECO:0000256" key="1">
    <source>
        <dbReference type="ARBA" id="ARBA00022679"/>
    </source>
</evidence>
<dbReference type="InterPro" id="IPR036095">
    <property type="entry name" value="PTS_EIIB-like_sf"/>
</dbReference>
<dbReference type="PROSITE" id="PS51099">
    <property type="entry name" value="PTS_EIIB_TYPE_2"/>
    <property type="match status" value="1"/>
</dbReference>
<dbReference type="EMBL" id="CSTE01000001">
    <property type="protein sequence ID" value="CQR48677.1"/>
    <property type="molecule type" value="Genomic_DNA"/>
</dbReference>
<organism evidence="3 4">
    <name type="scientific">Haloferax massiliensis</name>
    <dbReference type="NCBI Taxonomy" id="1476858"/>
    <lineage>
        <taxon>Archaea</taxon>
        <taxon>Methanobacteriati</taxon>
        <taxon>Methanobacteriota</taxon>
        <taxon>Stenosarchaea group</taxon>
        <taxon>Halobacteria</taxon>
        <taxon>Halobacteriales</taxon>
        <taxon>Haloferacaceae</taxon>
        <taxon>Haloferax</taxon>
    </lineage>
</organism>
<accession>A0A0D6JL85</accession>
<evidence type="ECO:0000259" key="2">
    <source>
        <dbReference type="PROSITE" id="PS51099"/>
    </source>
</evidence>
<protein>
    <submittedName>
        <fullName evidence="3">PTS system galactitol-specific transporter subunit IIB</fullName>
    </submittedName>
</protein>
<dbReference type="GO" id="GO:0008982">
    <property type="term" value="F:protein-N(PI)-phosphohistidine-sugar phosphotransferase activity"/>
    <property type="evidence" value="ECO:0007669"/>
    <property type="project" value="InterPro"/>
</dbReference>
<feature type="domain" description="PTS EIIB type-2" evidence="2">
    <location>
        <begin position="4"/>
        <end position="98"/>
    </location>
</feature>
<dbReference type="InterPro" id="IPR013011">
    <property type="entry name" value="PTS_EIIB_2"/>
</dbReference>
<dbReference type="Gene3D" id="3.40.50.2300">
    <property type="match status" value="1"/>
</dbReference>
<proteinExistence type="predicted"/>
<evidence type="ECO:0000313" key="4">
    <source>
        <dbReference type="Proteomes" id="UP000198902"/>
    </source>
</evidence>